<evidence type="ECO:0000256" key="8">
    <source>
        <dbReference type="ARBA" id="ARBA00023136"/>
    </source>
</evidence>
<keyword evidence="4 9" id="KW-0812">Transmembrane</keyword>
<dbReference type="Pfam" id="PF00528">
    <property type="entry name" value="BPD_transp_1"/>
    <property type="match status" value="1"/>
</dbReference>
<evidence type="ECO:0000256" key="3">
    <source>
        <dbReference type="ARBA" id="ARBA00022475"/>
    </source>
</evidence>
<dbReference type="GO" id="GO:0055085">
    <property type="term" value="P:transmembrane transport"/>
    <property type="evidence" value="ECO:0007669"/>
    <property type="project" value="InterPro"/>
</dbReference>
<reference evidence="11 12" key="1">
    <citation type="submission" date="2020-07" db="EMBL/GenBank/DDBJ databases">
        <authorList>
            <person name="Sun Q."/>
        </authorList>
    </citation>
    <scope>NUCLEOTIDE SEQUENCE [LARGE SCALE GENOMIC DNA]</scope>
    <source>
        <strain evidence="11 12">WYCCWR 11290</strain>
    </source>
</reference>
<evidence type="ECO:0000313" key="11">
    <source>
        <dbReference type="EMBL" id="NZD63246.1"/>
    </source>
</evidence>
<evidence type="ECO:0000256" key="1">
    <source>
        <dbReference type="ARBA" id="ARBA00004651"/>
    </source>
</evidence>
<dbReference type="InterPro" id="IPR000515">
    <property type="entry name" value="MetI-like"/>
</dbReference>
<keyword evidence="7 9" id="KW-1133">Transmembrane helix</keyword>
<accession>A0A7Z0RKC1</accession>
<dbReference type="Proteomes" id="UP000532162">
    <property type="component" value="Unassembled WGS sequence"/>
</dbReference>
<dbReference type="PANTHER" id="PTHR43386">
    <property type="entry name" value="OLIGOPEPTIDE TRANSPORT SYSTEM PERMEASE PROTEIN APPC"/>
    <property type="match status" value="1"/>
</dbReference>
<evidence type="ECO:0000259" key="10">
    <source>
        <dbReference type="PROSITE" id="PS50928"/>
    </source>
</evidence>
<evidence type="ECO:0000313" key="12">
    <source>
        <dbReference type="Proteomes" id="UP000532162"/>
    </source>
</evidence>
<dbReference type="PANTHER" id="PTHR43386:SF1">
    <property type="entry name" value="D,D-DIPEPTIDE TRANSPORT SYSTEM PERMEASE PROTEIN DDPC-RELATED"/>
    <property type="match status" value="1"/>
</dbReference>
<comment type="caution">
    <text evidence="11">The sequence shown here is derived from an EMBL/GenBank/DDBJ whole genome shotgun (WGS) entry which is preliminary data.</text>
</comment>
<evidence type="ECO:0000256" key="2">
    <source>
        <dbReference type="ARBA" id="ARBA00022448"/>
    </source>
</evidence>
<proteinExistence type="inferred from homology"/>
<evidence type="ECO:0000256" key="9">
    <source>
        <dbReference type="RuleBase" id="RU363032"/>
    </source>
</evidence>
<organism evidence="11 12">
    <name type="scientific">Rhizobium changzhiense</name>
    <dbReference type="NCBI Taxonomy" id="2692317"/>
    <lineage>
        <taxon>Bacteria</taxon>
        <taxon>Pseudomonadati</taxon>
        <taxon>Pseudomonadota</taxon>
        <taxon>Alphaproteobacteria</taxon>
        <taxon>Hyphomicrobiales</taxon>
        <taxon>Rhizobiaceae</taxon>
        <taxon>Rhizobium/Agrobacterium group</taxon>
        <taxon>Rhizobium</taxon>
    </lineage>
</organism>
<keyword evidence="8 9" id="KW-0472">Membrane</keyword>
<comment type="similarity">
    <text evidence="9">Belongs to the binding-protein-dependent transport system permease family.</text>
</comment>
<evidence type="ECO:0000256" key="7">
    <source>
        <dbReference type="ARBA" id="ARBA00022989"/>
    </source>
</evidence>
<evidence type="ECO:0000256" key="4">
    <source>
        <dbReference type="ARBA" id="ARBA00022692"/>
    </source>
</evidence>
<dbReference type="PROSITE" id="PS50928">
    <property type="entry name" value="ABC_TM1"/>
    <property type="match status" value="1"/>
</dbReference>
<gene>
    <name evidence="11" type="ORF">HX900_19315</name>
</gene>
<comment type="subcellular location">
    <subcellularLocation>
        <location evidence="1 9">Cell membrane</location>
        <topology evidence="1 9">Multi-pass membrane protein</topology>
    </subcellularLocation>
</comment>
<feature type="transmembrane region" description="Helical" evidence="9">
    <location>
        <begin position="240"/>
        <end position="261"/>
    </location>
</feature>
<evidence type="ECO:0000256" key="5">
    <source>
        <dbReference type="ARBA" id="ARBA00022856"/>
    </source>
</evidence>
<dbReference type="EMBL" id="JACCPJ010000004">
    <property type="protein sequence ID" value="NZD63246.1"/>
    <property type="molecule type" value="Genomic_DNA"/>
</dbReference>
<keyword evidence="5" id="KW-0571">Peptide transport</keyword>
<feature type="transmembrane region" description="Helical" evidence="9">
    <location>
        <begin position="123"/>
        <end position="146"/>
    </location>
</feature>
<feature type="transmembrane region" description="Helical" evidence="9">
    <location>
        <begin position="78"/>
        <end position="102"/>
    </location>
</feature>
<dbReference type="GO" id="GO:0005886">
    <property type="term" value="C:plasma membrane"/>
    <property type="evidence" value="ECO:0007669"/>
    <property type="project" value="UniProtKB-SubCell"/>
</dbReference>
<feature type="transmembrane region" description="Helical" evidence="9">
    <location>
        <begin position="195"/>
        <end position="219"/>
    </location>
</feature>
<keyword evidence="3" id="KW-1003">Cell membrane</keyword>
<dbReference type="SUPFAM" id="SSF161098">
    <property type="entry name" value="MetI-like"/>
    <property type="match status" value="1"/>
</dbReference>
<name>A0A7Z0RKC1_9HYPH</name>
<evidence type="ECO:0000256" key="6">
    <source>
        <dbReference type="ARBA" id="ARBA00022927"/>
    </source>
</evidence>
<dbReference type="InterPro" id="IPR050366">
    <property type="entry name" value="BP-dependent_transpt_permease"/>
</dbReference>
<sequence>MSWLRRLLRTPEGAAGLAILLVLLLAGLLAPVISPGDPLKIAGRALLAPFTDPGFLLGTDRLGRDVLAGLLYGARTSLAVGLVAAFAAMVLGLCVGMAAGFAGGLVDEALMRVVDAFQIVPGFLLALAFVSTIGVSTPVVVVAIALGTWADPARLTRAQVLAIREQDYIASARVIGMHPAEIAFREILPNALPPVLALSATIVAGAILTEAALSFLGLGNPNIATWGSMIAEGRSVLRSASYLSIIPGAALALTVLGVHLFSEGLGKALGDNGVRAA</sequence>
<feature type="domain" description="ABC transmembrane type-1" evidence="10">
    <location>
        <begin position="74"/>
        <end position="262"/>
    </location>
</feature>
<dbReference type="InterPro" id="IPR035906">
    <property type="entry name" value="MetI-like_sf"/>
</dbReference>
<dbReference type="RefSeq" id="WP_180695544.1">
    <property type="nucleotide sequence ID" value="NZ_JACCPJ010000004.1"/>
</dbReference>
<keyword evidence="2 9" id="KW-0813">Transport</keyword>
<dbReference type="CDD" id="cd06261">
    <property type="entry name" value="TM_PBP2"/>
    <property type="match status" value="1"/>
</dbReference>
<protein>
    <submittedName>
        <fullName evidence="11">ABC transporter permease</fullName>
    </submittedName>
</protein>
<dbReference type="GO" id="GO:0015833">
    <property type="term" value="P:peptide transport"/>
    <property type="evidence" value="ECO:0007669"/>
    <property type="project" value="UniProtKB-KW"/>
</dbReference>
<dbReference type="GO" id="GO:0015031">
    <property type="term" value="P:protein transport"/>
    <property type="evidence" value="ECO:0007669"/>
    <property type="project" value="UniProtKB-KW"/>
</dbReference>
<dbReference type="AlphaFoldDB" id="A0A7Z0RKC1"/>
<dbReference type="Gene3D" id="1.10.3720.10">
    <property type="entry name" value="MetI-like"/>
    <property type="match status" value="1"/>
</dbReference>
<keyword evidence="6" id="KW-0653">Protein transport</keyword>